<dbReference type="InterPro" id="IPR043502">
    <property type="entry name" value="DNA/RNA_pol_sf"/>
</dbReference>
<evidence type="ECO:0000313" key="4">
    <source>
        <dbReference type="Proteomes" id="UP000198211"/>
    </source>
</evidence>
<dbReference type="Gene3D" id="3.10.10.10">
    <property type="entry name" value="HIV Type 1 Reverse Transcriptase, subunit A, domain 1"/>
    <property type="match status" value="1"/>
</dbReference>
<dbReference type="InterPro" id="IPR043128">
    <property type="entry name" value="Rev_trsase/Diguanyl_cyclase"/>
</dbReference>
<accession>A0A225VZ85</accession>
<dbReference type="SUPFAM" id="SSF56672">
    <property type="entry name" value="DNA/RNA polymerases"/>
    <property type="match status" value="1"/>
</dbReference>
<dbReference type="InterPro" id="IPR051320">
    <property type="entry name" value="Viral_Replic_Matur_Polypro"/>
</dbReference>
<reference evidence="4" key="1">
    <citation type="submission" date="2017-03" db="EMBL/GenBank/DDBJ databases">
        <title>Phytopthora megakarya and P. palmivora, two closely related causual agents of cacao black pod achieved similar genome size and gene model numbers by different mechanisms.</title>
        <authorList>
            <person name="Ali S."/>
            <person name="Shao J."/>
            <person name="Larry D.J."/>
            <person name="Kronmiller B."/>
            <person name="Shen D."/>
            <person name="Strem M.D."/>
            <person name="Melnick R.L."/>
            <person name="Guiltinan M.J."/>
            <person name="Tyler B.M."/>
            <person name="Meinhardt L.W."/>
            <person name="Bailey B.A."/>
        </authorList>
    </citation>
    <scope>NUCLEOTIDE SEQUENCE [LARGE SCALE GENOMIC DNA]</scope>
    <source>
        <strain evidence="4">zdho120</strain>
    </source>
</reference>
<name>A0A225VZ85_9STRA</name>
<evidence type="ECO:0000256" key="1">
    <source>
        <dbReference type="SAM" id="MobiDB-lite"/>
    </source>
</evidence>
<dbReference type="OrthoDB" id="129199at2759"/>
<dbReference type="Proteomes" id="UP000198211">
    <property type="component" value="Unassembled WGS sequence"/>
</dbReference>
<dbReference type="PANTHER" id="PTHR33064:SF37">
    <property type="entry name" value="RIBONUCLEASE H"/>
    <property type="match status" value="1"/>
</dbReference>
<feature type="region of interest" description="Disordered" evidence="1">
    <location>
        <begin position="377"/>
        <end position="412"/>
    </location>
</feature>
<sequence>MTKPRAQSSNPLDDEAERVSAPISPLVKWRKERREYEDTIRNRAKGETDDLIVPIKNIFDEGMLRQWCRLRWEISMSDVPDDLNITEVAKIISSVKNNTVPDIDHEMAEHLCMDLSESDVDERVIQYFKLLLTIMGFFTEERGKTQLYPILIKSLEPKALREEVDRTARFQTHKARGNEVTLHDLILEKAPDHEKAYQSNRRAKRERDSERPPARTNGPRTSTKGTFDRPKKPPTPCPHCDDLHWLSECTSAIDTKKAEIRKILCAQRSDSPKTNTGADRTAVSKKHFEELMLRDPAVKLIRLSTPMLIVGVAEHEIVCSASVQVRGSLNTAAGAVAIHELVKCLVIDDDEPEFILGQDQLRTLGIGIDRQLEQLAERDSDDGEEIADSDVGVPVSDTPPTGGNHQLESPSDGDLHEAVEMLVQDVIKHRFPNQLEEWLRAIATKHDIWLIELGNDSQARVEPLEIRLKKERKQSKASHGSTRMLCACTCEILTASWSIWASPVLPVRKPGTTDNQYRQTYDYRLVNDLVEALISTMPHMSALLEYTKGKKHYGLFDLLKGFWQLPLAKLSQELMSYITDSKIYTPRRVPQGCCDATVHFSRQWRSALSRFGTSVLLSELMIYNSLPMILLEQFFDLVASFGLKLSAKKSGLYQKSVK</sequence>
<feature type="compositionally biased region" description="Basic and acidic residues" evidence="1">
    <location>
        <begin position="181"/>
        <end position="196"/>
    </location>
</feature>
<dbReference type="InterPro" id="IPR000477">
    <property type="entry name" value="RT_dom"/>
</dbReference>
<dbReference type="Gene3D" id="3.30.70.270">
    <property type="match status" value="1"/>
</dbReference>
<evidence type="ECO:0000259" key="2">
    <source>
        <dbReference type="Pfam" id="PF00078"/>
    </source>
</evidence>
<dbReference type="AlphaFoldDB" id="A0A225VZ85"/>
<feature type="compositionally biased region" description="Polar residues" evidence="1">
    <location>
        <begin position="398"/>
        <end position="409"/>
    </location>
</feature>
<dbReference type="Pfam" id="PF00078">
    <property type="entry name" value="RVT_1"/>
    <property type="match status" value="1"/>
</dbReference>
<keyword evidence="4" id="KW-1185">Reference proteome</keyword>
<dbReference type="EMBL" id="NBNE01002558">
    <property type="protein sequence ID" value="OWZ10107.1"/>
    <property type="molecule type" value="Genomic_DNA"/>
</dbReference>
<protein>
    <recommendedName>
        <fullName evidence="2">Reverse transcriptase domain-containing protein</fullName>
    </recommendedName>
</protein>
<organism evidence="3 4">
    <name type="scientific">Phytophthora megakarya</name>
    <dbReference type="NCBI Taxonomy" id="4795"/>
    <lineage>
        <taxon>Eukaryota</taxon>
        <taxon>Sar</taxon>
        <taxon>Stramenopiles</taxon>
        <taxon>Oomycota</taxon>
        <taxon>Peronosporomycetes</taxon>
        <taxon>Peronosporales</taxon>
        <taxon>Peronosporaceae</taxon>
        <taxon>Phytophthora</taxon>
    </lineage>
</organism>
<evidence type="ECO:0000313" key="3">
    <source>
        <dbReference type="EMBL" id="OWZ10107.1"/>
    </source>
</evidence>
<comment type="caution">
    <text evidence="3">The sequence shown here is derived from an EMBL/GenBank/DDBJ whole genome shotgun (WGS) entry which is preliminary data.</text>
</comment>
<feature type="compositionally biased region" description="Acidic residues" evidence="1">
    <location>
        <begin position="379"/>
        <end position="388"/>
    </location>
</feature>
<feature type="domain" description="Reverse transcriptase" evidence="2">
    <location>
        <begin position="508"/>
        <end position="650"/>
    </location>
</feature>
<feature type="region of interest" description="Disordered" evidence="1">
    <location>
        <begin position="181"/>
        <end position="236"/>
    </location>
</feature>
<gene>
    <name evidence="3" type="ORF">PHMEG_00017094</name>
</gene>
<dbReference type="PANTHER" id="PTHR33064">
    <property type="entry name" value="POL PROTEIN"/>
    <property type="match status" value="1"/>
</dbReference>
<proteinExistence type="predicted"/>